<dbReference type="EMBL" id="JALLBG020000062">
    <property type="protein sequence ID" value="KAL3768713.1"/>
    <property type="molecule type" value="Genomic_DNA"/>
</dbReference>
<evidence type="ECO:0000256" key="3">
    <source>
        <dbReference type="SAM" id="MobiDB-lite"/>
    </source>
</evidence>
<keyword evidence="5" id="KW-1185">Reference proteome</keyword>
<evidence type="ECO:0000256" key="1">
    <source>
        <dbReference type="ARBA" id="ARBA00022614"/>
    </source>
</evidence>
<proteinExistence type="predicted"/>
<feature type="region of interest" description="Disordered" evidence="3">
    <location>
        <begin position="136"/>
        <end position="176"/>
    </location>
</feature>
<evidence type="ECO:0000256" key="2">
    <source>
        <dbReference type="ARBA" id="ARBA00022737"/>
    </source>
</evidence>
<gene>
    <name evidence="4" type="ORF">ACHAWU_006814</name>
</gene>
<reference evidence="4 5" key="1">
    <citation type="submission" date="2024-10" db="EMBL/GenBank/DDBJ databases">
        <title>Updated reference genomes for cyclostephanoid diatoms.</title>
        <authorList>
            <person name="Roberts W.R."/>
            <person name="Alverson A.J."/>
        </authorList>
    </citation>
    <scope>NUCLEOTIDE SEQUENCE [LARGE SCALE GENOMIC DNA]</scope>
    <source>
        <strain evidence="4 5">AJA232-27</strain>
    </source>
</reference>
<feature type="compositionally biased region" description="Polar residues" evidence="3">
    <location>
        <begin position="54"/>
        <end position="67"/>
    </location>
</feature>
<organism evidence="4 5">
    <name type="scientific">Discostella pseudostelligera</name>
    <dbReference type="NCBI Taxonomy" id="259834"/>
    <lineage>
        <taxon>Eukaryota</taxon>
        <taxon>Sar</taxon>
        <taxon>Stramenopiles</taxon>
        <taxon>Ochrophyta</taxon>
        <taxon>Bacillariophyta</taxon>
        <taxon>Coscinodiscophyceae</taxon>
        <taxon>Thalassiosirophycidae</taxon>
        <taxon>Stephanodiscales</taxon>
        <taxon>Stephanodiscaceae</taxon>
        <taxon>Discostella</taxon>
    </lineage>
</organism>
<feature type="region of interest" description="Disordered" evidence="3">
    <location>
        <begin position="938"/>
        <end position="962"/>
    </location>
</feature>
<dbReference type="Gene3D" id="3.80.10.10">
    <property type="entry name" value="Ribonuclease Inhibitor"/>
    <property type="match status" value="2"/>
</dbReference>
<keyword evidence="2" id="KW-0677">Repeat</keyword>
<dbReference type="PROSITE" id="PS51450">
    <property type="entry name" value="LRR"/>
    <property type="match status" value="1"/>
</dbReference>
<protein>
    <submittedName>
        <fullName evidence="4">Uncharacterized protein</fullName>
    </submittedName>
</protein>
<feature type="region of interest" description="Disordered" evidence="3">
    <location>
        <begin position="1"/>
        <end position="93"/>
    </location>
</feature>
<name>A0ABD3N0C4_9STRA</name>
<sequence>MVEGSSGFDFDGDVDANVENSKSIDEHASPQASELPNNESEILARHDSEHENDASQLDDLNSFQNAMDFSEAHPPMQNNGSSSDDNNAINGNDKKIEDISENCQAGYGHAKLSTSSVNSGEAEAISLSSNGYGGPLDTSNVDQYHQISSPTSTSIKTKRSSTQRSERVQPTTTPPLERVSLLSRGMSLFAKSPARQDNIGYSARNDNDANSVISELTHDVKAECKSYKSIAEENDIDDALKAHLEESGLILLKRLIEFLSECPDETSEHSSFREFRDDSSQYHANNKKRHRGLTLPASAIGWLSTQILHDSSTGSDRAREFCTVPKQQLECLRSLLRRVSNLRVSGEAWPPPRHHASIPGTKAAAEDIARSAKKSISMNIMSKFAREQASTTPGGDIIEDGGSCGAATPSRGGDDEKSVSDFQRYYHEILYKPDVNMSFFPNATKVVIDGIPPNWVTNLDSLQKLDMFQMEKGCILDINQLFFQSDTTDGSSKAEVDQNVSSGFEVRRKDNVIEEGREADSSRFETPPFVYSSLTKLRLSNCAIGEPAGLRRRRTSRLSLPPPLARFPNLVSLDLSRNELFRTKTAFAGLSSLPLLSSINLSYNRLSSMDDIFMHIGNITELILTGNEISTTRGLDRIFSLERLSLDENKIQQLPHISGVAKMPFLVNFDLKGNPFEIDDPASCRVQVFNLFREIRCNKLPKDATFRDMQRLLPVLDNELATKDELVALKSLTYRHAAMPMDSIQATNNADGSTDVNNFDDGSEIFVNMPDAKGHIRRIVKSSLVHFAHLRIPVSVPSTEKATGQRSRIDCHNFRDDQRPVSVLFSMEELLKSVRQTVVRDSLIDQNHIIRRETLQSVSSLLSESKAVITGEIDDSPSMTCFPFGLPPSLLAEANDDVWNPKQLILPSDSIVWDMMDSDDEVANGDHISHPTMILEEQPVNDDESGRTESIQSDGEITADLSSRKSEFNGIWEKSYRDTVLTRQVAESEPINFAERNPDVLDLSAAEQSSRYDGPPDYGPLFVSSDTDLYFDTFVFPRNSTEDDADDSDGRRINMAPRIQLFKFDRDLIINGHKQQGMVLPMKIDFSERFVGIWNVDVLACGTFARSRLPPMKVPKKGFHGDTITRAGKEEMISESRKFILCLSEAAIYFIIDDDVSHHKPTGPKRTFPTRIPPKSTFSDACWPHAVVRHPLDCLCGITIGFQFQRLILRFSIRNAASSTSLEFTYVLLTSNKMQTISFLQKVPVHAADDDCQLPGMGALIDNDDKTFLDSLGSPKSNEVVIHYQILLQFWKRKERQPTRRAFVLTDSRVCLIDESYHGDGTHPEEEKDKTKKLGDVSLAIIDTAALSQVTEVRAANEDPRKITLVILPQNKLKRAHRWRLICNDGEGAERLVEDVRKAMGVRV</sequence>
<feature type="compositionally biased region" description="Basic and acidic residues" evidence="3">
    <location>
        <begin position="42"/>
        <end position="53"/>
    </location>
</feature>
<dbReference type="SUPFAM" id="SSF52058">
    <property type="entry name" value="L domain-like"/>
    <property type="match status" value="1"/>
</dbReference>
<dbReference type="SMART" id="SM00369">
    <property type="entry name" value="LRR_TYP"/>
    <property type="match status" value="3"/>
</dbReference>
<feature type="region of interest" description="Disordered" evidence="3">
    <location>
        <begin position="389"/>
        <end position="418"/>
    </location>
</feature>
<feature type="compositionally biased region" description="Polar residues" evidence="3">
    <location>
        <begin position="30"/>
        <end position="40"/>
    </location>
</feature>
<dbReference type="InterPro" id="IPR001611">
    <property type="entry name" value="Leu-rich_rpt"/>
</dbReference>
<dbReference type="InterPro" id="IPR032675">
    <property type="entry name" value="LRR_dom_sf"/>
</dbReference>
<evidence type="ECO:0000313" key="4">
    <source>
        <dbReference type="EMBL" id="KAL3768713.1"/>
    </source>
</evidence>
<evidence type="ECO:0000313" key="5">
    <source>
        <dbReference type="Proteomes" id="UP001530293"/>
    </source>
</evidence>
<dbReference type="InterPro" id="IPR003591">
    <property type="entry name" value="Leu-rich_rpt_typical-subtyp"/>
</dbReference>
<dbReference type="PANTHER" id="PTHR15454">
    <property type="entry name" value="NISCHARIN RELATED"/>
    <property type="match status" value="1"/>
</dbReference>
<accession>A0ABD3N0C4</accession>
<feature type="compositionally biased region" description="Low complexity" evidence="3">
    <location>
        <begin position="146"/>
        <end position="155"/>
    </location>
</feature>
<dbReference type="Proteomes" id="UP001530293">
    <property type="component" value="Unassembled WGS sequence"/>
</dbReference>
<comment type="caution">
    <text evidence="4">The sequence shown here is derived from an EMBL/GenBank/DDBJ whole genome shotgun (WGS) entry which is preliminary data.</text>
</comment>
<keyword evidence="1" id="KW-0433">Leucine-rich repeat</keyword>
<feature type="compositionally biased region" description="Polar residues" evidence="3">
    <location>
        <begin position="76"/>
        <end position="90"/>
    </location>
</feature>